<proteinExistence type="predicted"/>
<keyword evidence="2" id="KW-1133">Transmembrane helix</keyword>
<dbReference type="InterPro" id="IPR015914">
    <property type="entry name" value="PAPs_N"/>
</dbReference>
<dbReference type="SUPFAM" id="SSF49363">
    <property type="entry name" value="Purple acid phosphatase, N-terminal domain"/>
    <property type="match status" value="1"/>
</dbReference>
<dbReference type="Proteomes" id="UP000187209">
    <property type="component" value="Unassembled WGS sequence"/>
</dbReference>
<dbReference type="OrthoDB" id="45007at2759"/>
<evidence type="ECO:0000256" key="3">
    <source>
        <dbReference type="SAM" id="SignalP"/>
    </source>
</evidence>
<dbReference type="AlphaFoldDB" id="A0A1R2CH87"/>
<keyword evidence="1 3" id="KW-0732">Signal</keyword>
<dbReference type="GO" id="GO:0046872">
    <property type="term" value="F:metal ion binding"/>
    <property type="evidence" value="ECO:0007669"/>
    <property type="project" value="InterPro"/>
</dbReference>
<name>A0A1R2CH87_9CILI</name>
<evidence type="ECO:0000256" key="1">
    <source>
        <dbReference type="ARBA" id="ARBA00022729"/>
    </source>
</evidence>
<evidence type="ECO:0000259" key="4">
    <source>
        <dbReference type="Pfam" id="PF16656"/>
    </source>
</evidence>
<feature type="signal peptide" evidence="3">
    <location>
        <begin position="1"/>
        <end position="15"/>
    </location>
</feature>
<gene>
    <name evidence="5" type="ORF">SteCoe_9775</name>
</gene>
<sequence length="395" mass="45506">MLIGLILFLKTTAFSQPYDIEITMNSKGHLCVYWVSTIPDNGYIVYGRLDSLTDVASLPKEGKTIKAKSKDTVHEVELTNLVSNKMYIYQVGSDVSGWSPIYSFIGPVQSEEHYPHLAVLGEITNSTQSFTVLSQLISRSLIERLDGIIVFGTLHDHPLYDAVQSNIPTMYVPFLPHDEFYSVKYYNTYLIFINTALIGDIQIKWLKSELEIAQKYYWIIVIGESSLQHINTHFNFTQLFMDYHTNMYIYYGEYYSTISISYPLDGHLHLHYQETSELFIIEQGPSWVDNLVSLKNNNSIFSASGPGYGILTPKYASFVWQEFSSITHRLVHEIVEYRIDSSPRKNDEIKSFKIIFVIIFLIFLTAFVQNYVQKQLEKRKVATLKPLEKGTIEIN</sequence>
<evidence type="ECO:0000313" key="6">
    <source>
        <dbReference type="Proteomes" id="UP000187209"/>
    </source>
</evidence>
<organism evidence="5 6">
    <name type="scientific">Stentor coeruleus</name>
    <dbReference type="NCBI Taxonomy" id="5963"/>
    <lineage>
        <taxon>Eukaryota</taxon>
        <taxon>Sar</taxon>
        <taxon>Alveolata</taxon>
        <taxon>Ciliophora</taxon>
        <taxon>Postciliodesmatophora</taxon>
        <taxon>Heterotrichea</taxon>
        <taxon>Heterotrichida</taxon>
        <taxon>Stentoridae</taxon>
        <taxon>Stentor</taxon>
    </lineage>
</organism>
<dbReference type="InterPro" id="IPR029052">
    <property type="entry name" value="Metallo-depent_PP-like"/>
</dbReference>
<dbReference type="SUPFAM" id="SSF56300">
    <property type="entry name" value="Metallo-dependent phosphatases"/>
    <property type="match status" value="1"/>
</dbReference>
<reference evidence="5 6" key="1">
    <citation type="submission" date="2016-11" db="EMBL/GenBank/DDBJ databases">
        <title>The macronuclear genome of Stentor coeruleus: a giant cell with tiny introns.</title>
        <authorList>
            <person name="Slabodnick M."/>
            <person name="Ruby J.G."/>
            <person name="Reiff S.B."/>
            <person name="Swart E.C."/>
            <person name="Gosai S."/>
            <person name="Prabakaran S."/>
            <person name="Witkowska E."/>
            <person name="Larue G.E."/>
            <person name="Fisher S."/>
            <person name="Freeman R.M."/>
            <person name="Gunawardena J."/>
            <person name="Chu W."/>
            <person name="Stover N.A."/>
            <person name="Gregory B.D."/>
            <person name="Nowacki M."/>
            <person name="Derisi J."/>
            <person name="Roy S.W."/>
            <person name="Marshall W.F."/>
            <person name="Sood P."/>
        </authorList>
    </citation>
    <scope>NUCLEOTIDE SEQUENCE [LARGE SCALE GENOMIC DNA]</scope>
    <source>
        <strain evidence="5">WM001</strain>
    </source>
</reference>
<comment type="caution">
    <text evidence="5">The sequence shown here is derived from an EMBL/GenBank/DDBJ whole genome shotgun (WGS) entry which is preliminary data.</text>
</comment>
<dbReference type="GO" id="GO:0003993">
    <property type="term" value="F:acid phosphatase activity"/>
    <property type="evidence" value="ECO:0007669"/>
    <property type="project" value="InterPro"/>
</dbReference>
<protein>
    <recommendedName>
        <fullName evidence="4">Purple acid phosphatase N-terminal domain-containing protein</fullName>
    </recommendedName>
</protein>
<dbReference type="PANTHER" id="PTHR45867">
    <property type="entry name" value="PURPLE ACID PHOSPHATASE"/>
    <property type="match status" value="1"/>
</dbReference>
<evidence type="ECO:0000313" key="5">
    <source>
        <dbReference type="EMBL" id="OMJ88358.1"/>
    </source>
</evidence>
<feature type="domain" description="Purple acid phosphatase N-terminal" evidence="4">
    <location>
        <begin position="19"/>
        <end position="104"/>
    </location>
</feature>
<dbReference type="Pfam" id="PF16656">
    <property type="entry name" value="Pur_ac_phosph_N"/>
    <property type="match status" value="1"/>
</dbReference>
<dbReference type="InterPro" id="IPR008963">
    <property type="entry name" value="Purple_acid_Pase-like_N"/>
</dbReference>
<keyword evidence="2" id="KW-0812">Transmembrane</keyword>
<dbReference type="PANTHER" id="PTHR45867:SF3">
    <property type="entry name" value="ACID PHOSPHATASE TYPE 7"/>
    <property type="match status" value="1"/>
</dbReference>
<dbReference type="Gene3D" id="2.60.40.380">
    <property type="entry name" value="Purple acid phosphatase-like, N-terminal"/>
    <property type="match status" value="1"/>
</dbReference>
<feature type="transmembrane region" description="Helical" evidence="2">
    <location>
        <begin position="352"/>
        <end position="372"/>
    </location>
</feature>
<evidence type="ECO:0000256" key="2">
    <source>
        <dbReference type="SAM" id="Phobius"/>
    </source>
</evidence>
<keyword evidence="6" id="KW-1185">Reference proteome</keyword>
<accession>A0A1R2CH87</accession>
<dbReference type="EMBL" id="MPUH01000153">
    <property type="protein sequence ID" value="OMJ88358.1"/>
    <property type="molecule type" value="Genomic_DNA"/>
</dbReference>
<feature type="chain" id="PRO_5012593675" description="Purple acid phosphatase N-terminal domain-containing protein" evidence="3">
    <location>
        <begin position="16"/>
        <end position="395"/>
    </location>
</feature>
<keyword evidence="2" id="KW-0472">Membrane</keyword>